<evidence type="ECO:0000256" key="4">
    <source>
        <dbReference type="ARBA" id="ARBA00023136"/>
    </source>
</evidence>
<proteinExistence type="predicted"/>
<comment type="caution">
    <text evidence="7">The sequence shown here is derived from an EMBL/GenBank/DDBJ whole genome shotgun (WGS) entry which is preliminary data.</text>
</comment>
<dbReference type="PANTHER" id="PTHR33507">
    <property type="entry name" value="INNER MEMBRANE PROTEIN YBBJ"/>
    <property type="match status" value="1"/>
</dbReference>
<dbReference type="PANTHER" id="PTHR33507:SF3">
    <property type="entry name" value="INNER MEMBRANE PROTEIN YBBJ"/>
    <property type="match status" value="1"/>
</dbReference>
<dbReference type="InterPro" id="IPR002810">
    <property type="entry name" value="NfeD-like_C"/>
</dbReference>
<evidence type="ECO:0000256" key="2">
    <source>
        <dbReference type="ARBA" id="ARBA00022692"/>
    </source>
</evidence>
<evidence type="ECO:0000259" key="6">
    <source>
        <dbReference type="Pfam" id="PF01957"/>
    </source>
</evidence>
<feature type="domain" description="NfeD-like C-terminal" evidence="6">
    <location>
        <begin position="103"/>
        <end position="159"/>
    </location>
</feature>
<evidence type="ECO:0000313" key="8">
    <source>
        <dbReference type="Proteomes" id="UP000317046"/>
    </source>
</evidence>
<dbReference type="GO" id="GO:0005886">
    <property type="term" value="C:plasma membrane"/>
    <property type="evidence" value="ECO:0007669"/>
    <property type="project" value="TreeGrafter"/>
</dbReference>
<evidence type="ECO:0000256" key="3">
    <source>
        <dbReference type="ARBA" id="ARBA00022989"/>
    </source>
</evidence>
<dbReference type="AlphaFoldDB" id="A0A4Y3L1E6"/>
<comment type="subcellular location">
    <subcellularLocation>
        <location evidence="1">Membrane</location>
        <topology evidence="1">Multi-pass membrane protein</topology>
    </subcellularLocation>
</comment>
<dbReference type="Proteomes" id="UP000317046">
    <property type="component" value="Unassembled WGS sequence"/>
</dbReference>
<dbReference type="InterPro" id="IPR052165">
    <property type="entry name" value="Membrane_assoc_protease"/>
</dbReference>
<keyword evidence="8" id="KW-1185">Reference proteome</keyword>
<accession>A0A4Y3L1E6</accession>
<evidence type="ECO:0000256" key="1">
    <source>
        <dbReference type="ARBA" id="ARBA00004141"/>
    </source>
</evidence>
<name>A0A4Y3L1E6_9CELL</name>
<feature type="transmembrane region" description="Helical" evidence="5">
    <location>
        <begin position="20"/>
        <end position="36"/>
    </location>
</feature>
<dbReference type="Gene3D" id="2.40.50.140">
    <property type="entry name" value="Nucleic acid-binding proteins"/>
    <property type="match status" value="1"/>
</dbReference>
<dbReference type="Pfam" id="PF01957">
    <property type="entry name" value="NfeD"/>
    <property type="match status" value="1"/>
</dbReference>
<evidence type="ECO:0000313" key="7">
    <source>
        <dbReference type="EMBL" id="GEA90213.1"/>
    </source>
</evidence>
<sequence>MTTPVAGRRVAGTRETVSQMNAWLWWVGGATLLAIAEILSLDLILLMLAAGALAGAGAALLGADVAVQIITAIVASVLLLFALRPWLLRHLRQRTPLVETNAAALVGRPAIVVATTTELGGRVKLAGEVWSARTAAEDVTYPPGAEVRVTSIDGATAVVALAEPA</sequence>
<dbReference type="SUPFAM" id="SSF141322">
    <property type="entry name" value="NfeD domain-like"/>
    <property type="match status" value="1"/>
</dbReference>
<dbReference type="EMBL" id="BJLR01000045">
    <property type="protein sequence ID" value="GEA90213.1"/>
    <property type="molecule type" value="Genomic_DNA"/>
</dbReference>
<evidence type="ECO:0000256" key="5">
    <source>
        <dbReference type="SAM" id="Phobius"/>
    </source>
</evidence>
<gene>
    <name evidence="7" type="ORF">CCE01nite_41620</name>
</gene>
<dbReference type="InterPro" id="IPR012340">
    <property type="entry name" value="NA-bd_OB-fold"/>
</dbReference>
<feature type="transmembrane region" description="Helical" evidence="5">
    <location>
        <begin position="69"/>
        <end position="87"/>
    </location>
</feature>
<keyword evidence="4 5" id="KW-0472">Membrane</keyword>
<reference evidence="7" key="1">
    <citation type="submission" date="2019-06" db="EMBL/GenBank/DDBJ databases">
        <title>Whole genome shotgun sequence of Cellulomonas cellasea NBRC 3753.</title>
        <authorList>
            <person name="Hosoyama A."/>
            <person name="Uohara A."/>
            <person name="Ohji S."/>
            <person name="Ichikawa N."/>
        </authorList>
    </citation>
    <scope>NUCLEOTIDE SEQUENCE [LARGE SCALE GENOMIC DNA]</scope>
    <source>
        <strain evidence="7">NBRC 3753</strain>
    </source>
</reference>
<keyword evidence="2 5" id="KW-0812">Transmembrane</keyword>
<protein>
    <submittedName>
        <fullName evidence="7">Membrane protein</fullName>
    </submittedName>
</protein>
<keyword evidence="3 5" id="KW-1133">Transmembrane helix</keyword>
<organism evidence="7 8">
    <name type="scientific">Cellulomonas cellasea</name>
    <dbReference type="NCBI Taxonomy" id="43670"/>
    <lineage>
        <taxon>Bacteria</taxon>
        <taxon>Bacillati</taxon>
        <taxon>Actinomycetota</taxon>
        <taxon>Actinomycetes</taxon>
        <taxon>Micrococcales</taxon>
        <taxon>Cellulomonadaceae</taxon>
        <taxon>Cellulomonas</taxon>
    </lineage>
</organism>